<comment type="caution">
    <text evidence="1">The sequence shown here is derived from an EMBL/GenBank/DDBJ whole genome shotgun (WGS) entry which is preliminary data.</text>
</comment>
<sequence>MIPAGAALQDVVAFDTGPANMIIDALTQKFYGQPFDRNGQFAARGSIDKTLLKSLMSDPYLKMGPPKSTGREHYGENFAEGISNQRSDLTSEDLIATVTYFTVKTIVESYEAFILPNGRIDQLLVSGGGSHNPMIMKWLKDLFPGFSVKVMNDKLLNADAKEAAAFALFAYENVNGCPVNILNATSANERLILGNYTPFFGN</sequence>
<evidence type="ECO:0000313" key="1">
    <source>
        <dbReference type="EMBL" id="MFD2695040.1"/>
    </source>
</evidence>
<name>A0ABW5S6G4_9BACL</name>
<keyword evidence="1" id="KW-0418">Kinase</keyword>
<dbReference type="RefSeq" id="WP_253065137.1">
    <property type="nucleotide sequence ID" value="NZ_JAMXWM010000037.1"/>
</dbReference>
<accession>A0ABW5S6G4</accession>
<proteinExistence type="predicted"/>
<dbReference type="PANTHER" id="PTHR30605">
    <property type="entry name" value="ANHYDRO-N-ACETYLMURAMIC ACID KINASE"/>
    <property type="match status" value="1"/>
</dbReference>
<dbReference type="EMBL" id="JBHUMQ010000035">
    <property type="protein sequence ID" value="MFD2695040.1"/>
    <property type="molecule type" value="Genomic_DNA"/>
</dbReference>
<dbReference type="InterPro" id="IPR005338">
    <property type="entry name" value="Anhydro_N_Ac-Mur_kinase"/>
</dbReference>
<protein>
    <submittedName>
        <fullName evidence="1">Anhydro-N-acetylmuramic acid kinase</fullName>
        <ecNumber evidence="1">2.7.1.170</ecNumber>
    </submittedName>
</protein>
<reference evidence="2" key="1">
    <citation type="journal article" date="2019" name="Int. J. Syst. Evol. Microbiol.">
        <title>The Global Catalogue of Microorganisms (GCM) 10K type strain sequencing project: providing services to taxonomists for standard genome sequencing and annotation.</title>
        <authorList>
            <consortium name="The Broad Institute Genomics Platform"/>
            <consortium name="The Broad Institute Genome Sequencing Center for Infectious Disease"/>
            <person name="Wu L."/>
            <person name="Ma J."/>
        </authorList>
    </citation>
    <scope>NUCLEOTIDE SEQUENCE [LARGE SCALE GENOMIC DNA]</scope>
    <source>
        <strain evidence="2">TISTR 2466</strain>
    </source>
</reference>
<dbReference type="GO" id="GO:0016301">
    <property type="term" value="F:kinase activity"/>
    <property type="evidence" value="ECO:0007669"/>
    <property type="project" value="UniProtKB-KW"/>
</dbReference>
<dbReference type="SUPFAM" id="SSF53067">
    <property type="entry name" value="Actin-like ATPase domain"/>
    <property type="match status" value="1"/>
</dbReference>
<dbReference type="Proteomes" id="UP001597399">
    <property type="component" value="Unassembled WGS sequence"/>
</dbReference>
<gene>
    <name evidence="1" type="ORF">ACFSUE_15595</name>
</gene>
<evidence type="ECO:0000313" key="2">
    <source>
        <dbReference type="Proteomes" id="UP001597399"/>
    </source>
</evidence>
<dbReference type="PANTHER" id="PTHR30605:SF0">
    <property type="entry name" value="ANHYDRO-N-ACETYLMURAMIC ACID KINASE"/>
    <property type="match status" value="1"/>
</dbReference>
<dbReference type="InterPro" id="IPR043129">
    <property type="entry name" value="ATPase_NBD"/>
</dbReference>
<dbReference type="Pfam" id="PF03702">
    <property type="entry name" value="AnmK"/>
    <property type="match status" value="1"/>
</dbReference>
<keyword evidence="2" id="KW-1185">Reference proteome</keyword>
<dbReference type="EC" id="2.7.1.170" evidence="1"/>
<keyword evidence="1" id="KW-0808">Transferase</keyword>
<dbReference type="Gene3D" id="3.30.420.40">
    <property type="match status" value="1"/>
</dbReference>
<organism evidence="1 2">
    <name type="scientific">Sporolactobacillus shoreicorticis</name>
    <dbReference type="NCBI Taxonomy" id="1923877"/>
    <lineage>
        <taxon>Bacteria</taxon>
        <taxon>Bacillati</taxon>
        <taxon>Bacillota</taxon>
        <taxon>Bacilli</taxon>
        <taxon>Bacillales</taxon>
        <taxon>Sporolactobacillaceae</taxon>
        <taxon>Sporolactobacillus</taxon>
    </lineage>
</organism>